<dbReference type="OrthoDB" id="412018at2759"/>
<reference evidence="3" key="1">
    <citation type="journal article" date="2021" name="Nat. Commun.">
        <title>Genetic determinants of endophytism in the Arabidopsis root mycobiome.</title>
        <authorList>
            <person name="Mesny F."/>
            <person name="Miyauchi S."/>
            <person name="Thiergart T."/>
            <person name="Pickel B."/>
            <person name="Atanasova L."/>
            <person name="Karlsson M."/>
            <person name="Huettel B."/>
            <person name="Barry K.W."/>
            <person name="Haridas S."/>
            <person name="Chen C."/>
            <person name="Bauer D."/>
            <person name="Andreopoulos W."/>
            <person name="Pangilinan J."/>
            <person name="LaButti K."/>
            <person name="Riley R."/>
            <person name="Lipzen A."/>
            <person name="Clum A."/>
            <person name="Drula E."/>
            <person name="Henrissat B."/>
            <person name="Kohler A."/>
            <person name="Grigoriev I.V."/>
            <person name="Martin F.M."/>
            <person name="Hacquard S."/>
        </authorList>
    </citation>
    <scope>NUCLEOTIDE SEQUENCE</scope>
    <source>
        <strain evidence="3">MPI-SDFR-AT-0073</strain>
    </source>
</reference>
<name>A0A9P8US71_9PEZI</name>
<dbReference type="RefSeq" id="XP_045962294.1">
    <property type="nucleotide sequence ID" value="XM_046102216.1"/>
</dbReference>
<dbReference type="PROSITE" id="PS50263">
    <property type="entry name" value="CN_HYDROLASE"/>
    <property type="match status" value="1"/>
</dbReference>
<gene>
    <name evidence="3" type="ORF">BKA67DRAFT_557054</name>
</gene>
<keyword evidence="4" id="KW-1185">Reference proteome</keyword>
<dbReference type="GO" id="GO:0016811">
    <property type="term" value="F:hydrolase activity, acting on carbon-nitrogen (but not peptide) bonds, in linear amides"/>
    <property type="evidence" value="ECO:0007669"/>
    <property type="project" value="TreeGrafter"/>
</dbReference>
<dbReference type="PANTHER" id="PTHR43674:SF12">
    <property type="entry name" value="NITRILASE C965.09-RELATED"/>
    <property type="match status" value="1"/>
</dbReference>
<dbReference type="EMBL" id="JAGPXC010000002">
    <property type="protein sequence ID" value="KAH6658060.1"/>
    <property type="molecule type" value="Genomic_DNA"/>
</dbReference>
<protein>
    <submittedName>
        <fullName evidence="3">Carbon-nitrogen hydrolase</fullName>
    </submittedName>
</protein>
<dbReference type="InterPro" id="IPR003010">
    <property type="entry name" value="C-N_Hydrolase"/>
</dbReference>
<keyword evidence="1 3" id="KW-0378">Hydrolase</keyword>
<comment type="caution">
    <text evidence="3">The sequence shown here is derived from an EMBL/GenBank/DDBJ whole genome shotgun (WGS) entry which is preliminary data.</text>
</comment>
<dbReference type="Gene3D" id="3.60.110.10">
    <property type="entry name" value="Carbon-nitrogen hydrolase"/>
    <property type="match status" value="1"/>
</dbReference>
<evidence type="ECO:0000259" key="2">
    <source>
        <dbReference type="PROSITE" id="PS50263"/>
    </source>
</evidence>
<organism evidence="3 4">
    <name type="scientific">Truncatella angustata</name>
    <dbReference type="NCBI Taxonomy" id="152316"/>
    <lineage>
        <taxon>Eukaryota</taxon>
        <taxon>Fungi</taxon>
        <taxon>Dikarya</taxon>
        <taxon>Ascomycota</taxon>
        <taxon>Pezizomycotina</taxon>
        <taxon>Sordariomycetes</taxon>
        <taxon>Xylariomycetidae</taxon>
        <taxon>Amphisphaeriales</taxon>
        <taxon>Sporocadaceae</taxon>
        <taxon>Truncatella</taxon>
    </lineage>
</organism>
<accession>A0A9P8US71</accession>
<dbReference type="Pfam" id="PF00795">
    <property type="entry name" value="CN_hydrolase"/>
    <property type="match status" value="1"/>
</dbReference>
<feature type="domain" description="CN hydrolase" evidence="2">
    <location>
        <begin position="10"/>
        <end position="318"/>
    </location>
</feature>
<dbReference type="GeneID" id="70131108"/>
<dbReference type="Proteomes" id="UP000758603">
    <property type="component" value="Unassembled WGS sequence"/>
</dbReference>
<dbReference type="AlphaFoldDB" id="A0A9P8US71"/>
<dbReference type="SUPFAM" id="SSF56317">
    <property type="entry name" value="Carbon-nitrogen hydrolase"/>
    <property type="match status" value="1"/>
</dbReference>
<evidence type="ECO:0000256" key="1">
    <source>
        <dbReference type="ARBA" id="ARBA00022801"/>
    </source>
</evidence>
<dbReference type="PANTHER" id="PTHR43674">
    <property type="entry name" value="NITRILASE C965.09-RELATED"/>
    <property type="match status" value="1"/>
</dbReference>
<evidence type="ECO:0000313" key="4">
    <source>
        <dbReference type="Proteomes" id="UP000758603"/>
    </source>
</evidence>
<proteinExistence type="predicted"/>
<evidence type="ECO:0000313" key="3">
    <source>
        <dbReference type="EMBL" id="KAH6658060.1"/>
    </source>
</evidence>
<dbReference type="InterPro" id="IPR036526">
    <property type="entry name" value="C-N_Hydrolase_sf"/>
</dbReference>
<sequence length="359" mass="39934">MANKPASRTITVAAAQLGPNQKSASRESILERMLKLMDEAASKRVQLIAYPELALTTFFPIHYMTDEDEIAGYFEPASAKDPYAVLSSPHAKTLVDKANHLGIDFYVGFAERWTGDDGSMTDFNTCIYYSVAARNGVGKYRKVHLPGRTEPLPDPKAFQQLEKKYFTPGDLGFQAFRAPGLIQGALKAEDVEPGIESQGKGDPILGMLICNDRRWPEAWRPYGLQGVELVIEGYNTTAWAPQHDGTPEEQQDLAEFHHRLSCQAGSYQNALWSINVAKCGVENDQGLIGCSLIIDPFGRIVAESTTMGDELIVATIDLQMCQAQRNRVFNFEKHRRPEHYDIILNQVGLREIPLLSSSL</sequence>
<dbReference type="InterPro" id="IPR050345">
    <property type="entry name" value="Aliph_Amidase/BUP"/>
</dbReference>